<name>A0A5Q0N221_AMABI</name>
<reference evidence="2" key="1">
    <citation type="journal article" name="Front. Microbiol.">
        <title>Comparative Mitogenome Analysis Reveals Mitochondrial Genome Differentiation in Ectomycorrhizal and Asymbiotic Amanita Species.</title>
        <authorList>
            <person name="Li Q."/>
            <person name="He X."/>
            <person name="Ren Y."/>
            <person name="Xiong C."/>
            <person name="Jin X."/>
            <person name="Peng L."/>
            <person name="Huang W."/>
        </authorList>
    </citation>
    <scope>NUCLEOTIDE SEQUENCE</scope>
</reference>
<protein>
    <submittedName>
        <fullName evidence="2">Uncharacterized protein</fullName>
    </submittedName>
</protein>
<dbReference type="GeneID" id="42437701"/>
<dbReference type="RefSeq" id="YP_009710615.1">
    <property type="nucleotide sequence ID" value="NC_045196.1"/>
</dbReference>
<keyword evidence="2" id="KW-0496">Mitochondrion</keyword>
<geneLocation type="mitochondrion" evidence="2"/>
<accession>A0A5Q0N221</accession>
<sequence length="282" mass="31895">MSSTPSSLHSPKLPGFDNVPSSSNLDEDKLPGSKIKFDKKTINSLLTNKDNPNQAYADIDYDAELKKMGGARSWNESKYLDEYDRYGIEFTGSHNEAQAILRKLKLRDYINSNVDNSPKDNRVIEPIDTKVTIEEPFNPHLALIESLNNRTKLTEQLLEENKDLSEGSVFWNPNTNTYVLYTEGKFELASFNRVESFNTGNSFSNLSTVSPEKAFETLSLPNSKVILDRPELGIPIETNDTSDLSELQIILKKIRLVKGEGTVRPSDIRKVQNFEIDFEPLD</sequence>
<proteinExistence type="predicted"/>
<feature type="region of interest" description="Disordered" evidence="1">
    <location>
        <begin position="1"/>
        <end position="33"/>
    </location>
</feature>
<organism evidence="2">
    <name type="scientific">Amanita bisporigera</name>
    <name type="common">Destroying angel</name>
    <dbReference type="NCBI Taxonomy" id="87325"/>
    <lineage>
        <taxon>Eukaryota</taxon>
        <taxon>Fungi</taxon>
        <taxon>Dikarya</taxon>
        <taxon>Basidiomycota</taxon>
        <taxon>Agaricomycotina</taxon>
        <taxon>Agaricomycetes</taxon>
        <taxon>Agaricomycetidae</taxon>
        <taxon>Agaricales</taxon>
        <taxon>Pluteineae</taxon>
        <taxon>Amanitaceae</taxon>
        <taxon>Amanita</taxon>
    </lineage>
</organism>
<gene>
    <name evidence="2" type="primary">orf282</name>
</gene>
<evidence type="ECO:0000313" key="2">
    <source>
        <dbReference type="EMBL" id="QFZ98564.1"/>
    </source>
</evidence>
<evidence type="ECO:0000256" key="1">
    <source>
        <dbReference type="SAM" id="MobiDB-lite"/>
    </source>
</evidence>
<dbReference type="AlphaFoldDB" id="A0A5Q0N221"/>
<dbReference type="EMBL" id="MK993556">
    <property type="protein sequence ID" value="QFZ98564.1"/>
    <property type="molecule type" value="Genomic_DNA"/>
</dbReference>